<dbReference type="Proteomes" id="UP000176422">
    <property type="component" value="Unassembled WGS sequence"/>
</dbReference>
<dbReference type="Gene3D" id="1.10.101.10">
    <property type="entry name" value="PGBD-like superfamily/PGBD"/>
    <property type="match status" value="1"/>
</dbReference>
<dbReference type="InterPro" id="IPR002477">
    <property type="entry name" value="Peptidoglycan-bd-like"/>
</dbReference>
<dbReference type="InterPro" id="IPR036366">
    <property type="entry name" value="PGBDSf"/>
</dbReference>
<gene>
    <name evidence="2" type="ORF">A2372_03740</name>
</gene>
<dbReference type="STRING" id="1802559.A2372_03740"/>
<sequence length="141" mass="14816">MAPVVAPVAVVTAPTVQPVGQVLGVETYVFSSNLTIGSTGNAVTELQKMLAKEGFFDLSATGYFGQITKNAVIAYQKAHNINPASGFVGSLTRAELNKTQGGKVLGVSTVSNDALRAQIAVLQAQLLEIMKQLAEQLKARQ</sequence>
<dbReference type="AlphaFoldDB" id="A0A1F8DWP2"/>
<dbReference type="Pfam" id="PF01471">
    <property type="entry name" value="PG_binding_1"/>
    <property type="match status" value="1"/>
</dbReference>
<evidence type="ECO:0000313" key="3">
    <source>
        <dbReference type="Proteomes" id="UP000176422"/>
    </source>
</evidence>
<dbReference type="SUPFAM" id="SSF47090">
    <property type="entry name" value="PGBD-like"/>
    <property type="match status" value="1"/>
</dbReference>
<proteinExistence type="predicted"/>
<evidence type="ECO:0000259" key="1">
    <source>
        <dbReference type="Pfam" id="PF01471"/>
    </source>
</evidence>
<dbReference type="InterPro" id="IPR036365">
    <property type="entry name" value="PGBD-like_sf"/>
</dbReference>
<accession>A0A1F8DWP2</accession>
<protein>
    <recommendedName>
        <fullName evidence="1">Peptidoglycan binding-like domain-containing protein</fullName>
    </recommendedName>
</protein>
<evidence type="ECO:0000313" key="2">
    <source>
        <dbReference type="EMBL" id="OGM92932.1"/>
    </source>
</evidence>
<name>A0A1F8DWP2_9BACT</name>
<comment type="caution">
    <text evidence="2">The sequence shown here is derived from an EMBL/GenBank/DDBJ whole genome shotgun (WGS) entry which is preliminary data.</text>
</comment>
<dbReference type="EMBL" id="MGIT01000002">
    <property type="protein sequence ID" value="OGM92932.1"/>
    <property type="molecule type" value="Genomic_DNA"/>
</dbReference>
<organism evidence="2 3">
    <name type="scientific">Candidatus Wolfebacteria bacterium RIFOXYB1_FULL_54_12</name>
    <dbReference type="NCBI Taxonomy" id="1802559"/>
    <lineage>
        <taxon>Bacteria</taxon>
        <taxon>Candidatus Wolfeibacteriota</taxon>
    </lineage>
</organism>
<reference evidence="2 3" key="1">
    <citation type="journal article" date="2016" name="Nat. Commun.">
        <title>Thousands of microbial genomes shed light on interconnected biogeochemical processes in an aquifer system.</title>
        <authorList>
            <person name="Anantharaman K."/>
            <person name="Brown C.T."/>
            <person name="Hug L.A."/>
            <person name="Sharon I."/>
            <person name="Castelle C.J."/>
            <person name="Probst A.J."/>
            <person name="Thomas B.C."/>
            <person name="Singh A."/>
            <person name="Wilkins M.J."/>
            <person name="Karaoz U."/>
            <person name="Brodie E.L."/>
            <person name="Williams K.H."/>
            <person name="Hubbard S.S."/>
            <person name="Banfield J.F."/>
        </authorList>
    </citation>
    <scope>NUCLEOTIDE SEQUENCE [LARGE SCALE GENOMIC DNA]</scope>
</reference>
<feature type="domain" description="Peptidoglycan binding-like" evidence="1">
    <location>
        <begin position="39"/>
        <end position="96"/>
    </location>
</feature>